<name>A0A6V8KQI0_9ACTN</name>
<dbReference type="InterPro" id="IPR005158">
    <property type="entry name" value="BTAD"/>
</dbReference>
<evidence type="ECO:0000256" key="1">
    <source>
        <dbReference type="ARBA" id="ARBA00023015"/>
    </source>
</evidence>
<dbReference type="GO" id="GO:0006355">
    <property type="term" value="P:regulation of DNA-templated transcription"/>
    <property type="evidence" value="ECO:0007669"/>
    <property type="project" value="TreeGrafter"/>
</dbReference>
<dbReference type="PANTHER" id="PTHR35807">
    <property type="entry name" value="TRANSCRIPTIONAL REGULATOR REDD-RELATED"/>
    <property type="match status" value="1"/>
</dbReference>
<keyword evidence="2" id="KW-0804">Transcription</keyword>
<dbReference type="InterPro" id="IPR051677">
    <property type="entry name" value="AfsR-DnrI-RedD_regulator"/>
</dbReference>
<dbReference type="InterPro" id="IPR011990">
    <property type="entry name" value="TPR-like_helical_dom_sf"/>
</dbReference>
<dbReference type="AlphaFoldDB" id="A0A6V8KQI0"/>
<keyword evidence="1" id="KW-0805">Transcription regulation</keyword>
<comment type="caution">
    <text evidence="4">The sequence shown here is derived from an EMBL/GenBank/DDBJ whole genome shotgun (WGS) entry which is preliminary data.</text>
</comment>
<dbReference type="SUPFAM" id="SSF48452">
    <property type="entry name" value="TPR-like"/>
    <property type="match status" value="1"/>
</dbReference>
<proteinExistence type="predicted"/>
<dbReference type="Proteomes" id="UP000482800">
    <property type="component" value="Unassembled WGS sequence"/>
</dbReference>
<keyword evidence="5" id="KW-1185">Reference proteome</keyword>
<organism evidence="4 5">
    <name type="scientific">Phytohabitans houttuyneae</name>
    <dbReference type="NCBI Taxonomy" id="1076126"/>
    <lineage>
        <taxon>Bacteria</taxon>
        <taxon>Bacillati</taxon>
        <taxon>Actinomycetota</taxon>
        <taxon>Actinomycetes</taxon>
        <taxon>Micromonosporales</taxon>
        <taxon>Micromonosporaceae</taxon>
    </lineage>
</organism>
<dbReference type="EMBL" id="BLPF01000003">
    <property type="protein sequence ID" value="GFJ84116.1"/>
    <property type="molecule type" value="Genomic_DNA"/>
</dbReference>
<protein>
    <recommendedName>
        <fullName evidence="3">Bacterial transcriptional activator domain-containing protein</fullName>
    </recommendedName>
</protein>
<dbReference type="Pfam" id="PF03704">
    <property type="entry name" value="BTAD"/>
    <property type="match status" value="1"/>
</dbReference>
<feature type="domain" description="Bacterial transcriptional activator" evidence="3">
    <location>
        <begin position="101"/>
        <end position="210"/>
    </location>
</feature>
<dbReference type="PANTHER" id="PTHR35807:SF1">
    <property type="entry name" value="TRANSCRIPTIONAL REGULATOR REDD"/>
    <property type="match status" value="1"/>
</dbReference>
<accession>A0A6V8KQI0</accession>
<dbReference type="SMART" id="SM01043">
    <property type="entry name" value="BTAD"/>
    <property type="match status" value="1"/>
</dbReference>
<reference evidence="4 5" key="1">
    <citation type="submission" date="2020-03" db="EMBL/GenBank/DDBJ databases">
        <title>Whole genome shotgun sequence of Phytohabitans houttuyneae NBRC 108639.</title>
        <authorList>
            <person name="Komaki H."/>
            <person name="Tamura T."/>
        </authorList>
    </citation>
    <scope>NUCLEOTIDE SEQUENCE [LARGE SCALE GENOMIC DNA]</scope>
    <source>
        <strain evidence="4 5">NBRC 108639</strain>
    </source>
</reference>
<dbReference type="GO" id="GO:0003677">
    <property type="term" value="F:DNA binding"/>
    <property type="evidence" value="ECO:0007669"/>
    <property type="project" value="TreeGrafter"/>
</dbReference>
<dbReference type="RefSeq" id="WP_173067455.1">
    <property type="nucleotide sequence ID" value="NZ_BAABGO010000013.1"/>
</dbReference>
<dbReference type="Gene3D" id="1.25.40.10">
    <property type="entry name" value="Tetratricopeptide repeat domain"/>
    <property type="match status" value="1"/>
</dbReference>
<evidence type="ECO:0000313" key="5">
    <source>
        <dbReference type="Proteomes" id="UP000482800"/>
    </source>
</evidence>
<evidence type="ECO:0000259" key="3">
    <source>
        <dbReference type="SMART" id="SM01043"/>
    </source>
</evidence>
<evidence type="ECO:0000256" key="2">
    <source>
        <dbReference type="ARBA" id="ARBA00023163"/>
    </source>
</evidence>
<evidence type="ECO:0000313" key="4">
    <source>
        <dbReference type="EMBL" id="GFJ84116.1"/>
    </source>
</evidence>
<gene>
    <name evidence="4" type="ORF">Phou_082960</name>
</gene>
<sequence length="213" mass="23689">MTIARSSARVLAVLAVHGPASRAEVSGLLWPESPQSRASSDLRTALWRLQRTGADFLDLDGQTLAIAERVAVDLASASEWAKNVVHGAWPATETPPPPDGCDRELLTGWDEPWLEHPREHVRMLTVQAIEVAAQRLLTAGRPAEALPYLLQVMRMDPLRESAAQLLVELHLVQRNVHEAVRQYRRYRDLVRADLGIEPGIGMRSLVSRYLTAD</sequence>
<reference evidence="4 5" key="2">
    <citation type="submission" date="2020-03" db="EMBL/GenBank/DDBJ databases">
        <authorList>
            <person name="Ichikawa N."/>
            <person name="Kimura A."/>
            <person name="Kitahashi Y."/>
            <person name="Uohara A."/>
        </authorList>
    </citation>
    <scope>NUCLEOTIDE SEQUENCE [LARGE SCALE GENOMIC DNA]</scope>
    <source>
        <strain evidence="4 5">NBRC 108639</strain>
    </source>
</reference>